<dbReference type="EMBL" id="GDJX01026588">
    <property type="protein sequence ID" value="JAT41348.1"/>
    <property type="molecule type" value="Transcribed_RNA"/>
</dbReference>
<feature type="non-terminal residue" evidence="1">
    <location>
        <position position="1"/>
    </location>
</feature>
<reference evidence="1" key="1">
    <citation type="submission" date="2015-07" db="EMBL/GenBank/DDBJ databases">
        <title>Transcriptome Assembly of Anthurium amnicola.</title>
        <authorList>
            <person name="Suzuki J."/>
        </authorList>
    </citation>
    <scope>NUCLEOTIDE SEQUENCE</scope>
</reference>
<protein>
    <submittedName>
        <fullName evidence="1">Protein EVI2B</fullName>
    </submittedName>
</protein>
<name>A0A1D1XG16_9ARAE</name>
<dbReference type="AlphaFoldDB" id="A0A1D1XG16"/>
<accession>A0A1D1XG16</accession>
<sequence length="157" mass="17933">CWLQRPSCRSNALAASHISPSLSSPPLPSPSLPSPLSPLPLSLSRNPEWIRSAGTVFTGTVYFIYKPPPETEFWKQHSRFHGKELRITSLDRKQPAKCNLKRTPSQDFLSAKSLEMGVFLQKDTYTFVTEWRTDNVKFRLNYPKRSFEIETGFTKGN</sequence>
<proteinExistence type="predicted"/>
<evidence type="ECO:0000313" key="1">
    <source>
        <dbReference type="EMBL" id="JAT41348.1"/>
    </source>
</evidence>
<organism evidence="1">
    <name type="scientific">Anthurium amnicola</name>
    <dbReference type="NCBI Taxonomy" id="1678845"/>
    <lineage>
        <taxon>Eukaryota</taxon>
        <taxon>Viridiplantae</taxon>
        <taxon>Streptophyta</taxon>
        <taxon>Embryophyta</taxon>
        <taxon>Tracheophyta</taxon>
        <taxon>Spermatophyta</taxon>
        <taxon>Magnoliopsida</taxon>
        <taxon>Liliopsida</taxon>
        <taxon>Araceae</taxon>
        <taxon>Pothoideae</taxon>
        <taxon>Potheae</taxon>
        <taxon>Anthurium</taxon>
    </lineage>
</organism>
<gene>
    <name evidence="1" type="primary">Evi2b</name>
    <name evidence="1" type="ORF">g.123625</name>
</gene>